<feature type="domain" description="Histidine phosphotransferase ChpT C-terminal" evidence="1">
    <location>
        <begin position="83"/>
        <end position="202"/>
    </location>
</feature>
<dbReference type="NCBIfam" id="NF046018">
    <property type="entry name" value="HisPtaseChptBrucRhz"/>
    <property type="match status" value="1"/>
</dbReference>
<dbReference type="Pfam" id="PF10090">
    <property type="entry name" value="HPTransfase"/>
    <property type="match status" value="1"/>
</dbReference>
<dbReference type="OrthoDB" id="9803702at2"/>
<dbReference type="Gene3D" id="1.10.287.130">
    <property type="match status" value="1"/>
</dbReference>
<comment type="caution">
    <text evidence="2">The sequence shown here is derived from an EMBL/GenBank/DDBJ whole genome shotgun (WGS) entry which is preliminary data.</text>
</comment>
<name>A0A4Q2REU9_9HYPH</name>
<protein>
    <submittedName>
        <fullName evidence="2">Histidine phosphotransferase</fullName>
    </submittedName>
</protein>
<dbReference type="InterPro" id="IPR018762">
    <property type="entry name" value="ChpT_C"/>
</dbReference>
<proteinExistence type="predicted"/>
<accession>A0A4Q2REU9</accession>
<gene>
    <name evidence="2" type="ORF">D3272_12495</name>
</gene>
<reference evidence="2 3" key="1">
    <citation type="submission" date="2018-09" db="EMBL/GenBank/DDBJ databases">
        <authorList>
            <person name="Grouzdev D.S."/>
            <person name="Krutkina M.S."/>
        </authorList>
    </citation>
    <scope>NUCLEOTIDE SEQUENCE [LARGE SCALE GENOMIC DNA]</scope>
    <source>
        <strain evidence="2 3">RmlP001</strain>
    </source>
</reference>
<keyword evidence="3" id="KW-1185">Reference proteome</keyword>
<dbReference type="GO" id="GO:0016740">
    <property type="term" value="F:transferase activity"/>
    <property type="evidence" value="ECO:0007669"/>
    <property type="project" value="UniProtKB-KW"/>
</dbReference>
<evidence type="ECO:0000313" key="2">
    <source>
        <dbReference type="EMBL" id="RYB04755.1"/>
    </source>
</evidence>
<reference evidence="2 3" key="2">
    <citation type="submission" date="2019-02" db="EMBL/GenBank/DDBJ databases">
        <title>'Lichenibacterium ramalinii' gen. nov. sp. nov., 'Lichenibacterium minor' gen. nov. sp. nov.</title>
        <authorList>
            <person name="Pankratov T."/>
        </authorList>
    </citation>
    <scope>NUCLEOTIDE SEQUENCE [LARGE SCALE GENOMIC DNA]</scope>
    <source>
        <strain evidence="2 3">RmlP001</strain>
    </source>
</reference>
<dbReference type="EMBL" id="QYBC01000009">
    <property type="protein sequence ID" value="RYB04755.1"/>
    <property type="molecule type" value="Genomic_DNA"/>
</dbReference>
<dbReference type="InterPro" id="IPR036890">
    <property type="entry name" value="HATPase_C_sf"/>
</dbReference>
<dbReference type="AlphaFoldDB" id="A0A4Q2REU9"/>
<keyword evidence="2" id="KW-0808">Transferase</keyword>
<evidence type="ECO:0000313" key="3">
    <source>
        <dbReference type="Proteomes" id="UP000289411"/>
    </source>
</evidence>
<dbReference type="Proteomes" id="UP000289411">
    <property type="component" value="Unassembled WGS sequence"/>
</dbReference>
<evidence type="ECO:0000259" key="1">
    <source>
        <dbReference type="Pfam" id="PF10090"/>
    </source>
</evidence>
<dbReference type="Gene3D" id="3.30.565.10">
    <property type="entry name" value="Histidine kinase-like ATPase, C-terminal domain"/>
    <property type="match status" value="1"/>
</dbReference>
<organism evidence="2 3">
    <name type="scientific">Lichenibacterium ramalinae</name>
    <dbReference type="NCBI Taxonomy" id="2316527"/>
    <lineage>
        <taxon>Bacteria</taxon>
        <taxon>Pseudomonadati</taxon>
        <taxon>Pseudomonadota</taxon>
        <taxon>Alphaproteobacteria</taxon>
        <taxon>Hyphomicrobiales</taxon>
        <taxon>Lichenihabitantaceae</taxon>
        <taxon>Lichenibacterium</taxon>
    </lineage>
</organism>
<sequence>MTTIALEALDLAALLCSRVCHDVISPVGAIVNGLEVLDEEKDPEMRTFALDLVKKSATMASAKLQFCRLAFGAAGSAGASIDTGDAETVTRGLFGDDKIKLDWRAPRILMPKNKVKLILNLCLIAAGTIPRGGTMSVDVEGQGDEAAVRILAKGNYARVPAGIAALLAGTPEHGNVDAHAIQPFFTGLVAREVGMVVAVRSEPEGIVIEARPVVAEAAVAGEDTLDDAAGTALDHAAGTALDDAAGAALDLADQMRTAAASDAPLSRFNAA</sequence>